<evidence type="ECO:0000313" key="2">
    <source>
        <dbReference type="EMBL" id="MBP2023853.1"/>
    </source>
</evidence>
<protein>
    <recommendedName>
        <fullName evidence="4">Collagen-like protein</fullName>
    </recommendedName>
</protein>
<evidence type="ECO:0000313" key="3">
    <source>
        <dbReference type="Proteomes" id="UP001519308"/>
    </source>
</evidence>
<sequence>GFQGVPGPTGPTGPQGPVGPTGPQGLQGIAGSTGATGATGPQGPQGFQGVPGPTGPTGPQGPVGPTGPQGLQGIAGPTGPQGLQGIAGSTGATGATGPQGPQGLQGVPGPTGPQGPIGPTGPCCTGPTGPTGPVGPPGGQSCCDYCCRRTQDFLQGLINYLATNTAGITSIRVDIFVKGNSGNNRISNVTLRSTDIIDRGLLITDCTNLQENCCRAIAICNITEIIFLRNRVTINEPAPIGGIRVNVPAVPPPAGCEYLDEIRQRLQIADDNNTPLNIRFYNFERNNSEVISAVDGMGTFTNPGQGTCGTIFASYCYINTFKPTSRIS</sequence>
<evidence type="ECO:0008006" key="4">
    <source>
        <dbReference type="Google" id="ProtNLM"/>
    </source>
</evidence>
<feature type="non-terminal residue" evidence="2">
    <location>
        <position position="1"/>
    </location>
</feature>
<feature type="compositionally biased region" description="Low complexity" evidence="1">
    <location>
        <begin position="33"/>
        <end position="51"/>
    </location>
</feature>
<accession>A0ABS4K7U7</accession>
<proteinExistence type="predicted"/>
<gene>
    <name evidence="2" type="ORF">J2Z44_003695</name>
</gene>
<comment type="caution">
    <text evidence="2">The sequence shown here is derived from an EMBL/GenBank/DDBJ whole genome shotgun (WGS) entry which is preliminary data.</text>
</comment>
<feature type="compositionally biased region" description="Low complexity" evidence="1">
    <location>
        <begin position="84"/>
        <end position="108"/>
    </location>
</feature>
<name>A0ABS4K7U7_9CLOT</name>
<feature type="region of interest" description="Disordered" evidence="1">
    <location>
        <begin position="1"/>
        <end position="114"/>
    </location>
</feature>
<dbReference type="EMBL" id="JAGGLL010000039">
    <property type="protein sequence ID" value="MBP2023853.1"/>
    <property type="molecule type" value="Genomic_DNA"/>
</dbReference>
<dbReference type="PANTHER" id="PTHR24023">
    <property type="entry name" value="COLLAGEN ALPHA"/>
    <property type="match status" value="1"/>
</dbReference>
<dbReference type="PANTHER" id="PTHR24023:SF1095">
    <property type="entry name" value="EGF-LIKE DOMAIN-CONTAINING PROTEIN"/>
    <property type="match status" value="1"/>
</dbReference>
<dbReference type="Proteomes" id="UP001519308">
    <property type="component" value="Unassembled WGS sequence"/>
</dbReference>
<organism evidence="2 3">
    <name type="scientific">Clostridium punense</name>
    <dbReference type="NCBI Taxonomy" id="1054297"/>
    <lineage>
        <taxon>Bacteria</taxon>
        <taxon>Bacillati</taxon>
        <taxon>Bacillota</taxon>
        <taxon>Clostridia</taxon>
        <taxon>Eubacteriales</taxon>
        <taxon>Clostridiaceae</taxon>
        <taxon>Clostridium</taxon>
    </lineage>
</organism>
<keyword evidence="3" id="KW-1185">Reference proteome</keyword>
<evidence type="ECO:0000256" key="1">
    <source>
        <dbReference type="SAM" id="MobiDB-lite"/>
    </source>
</evidence>
<dbReference type="InterPro" id="IPR050149">
    <property type="entry name" value="Collagen_superfamily"/>
</dbReference>
<reference evidence="2 3" key="1">
    <citation type="submission" date="2021-03" db="EMBL/GenBank/DDBJ databases">
        <title>Genomic Encyclopedia of Type Strains, Phase IV (KMG-IV): sequencing the most valuable type-strain genomes for metagenomic binning, comparative biology and taxonomic classification.</title>
        <authorList>
            <person name="Goeker M."/>
        </authorList>
    </citation>
    <scope>NUCLEOTIDE SEQUENCE [LARGE SCALE GENOMIC DNA]</scope>
    <source>
        <strain evidence="2 3">DSM 28650</strain>
    </source>
</reference>